<dbReference type="Proteomes" id="UP000828390">
    <property type="component" value="Unassembled WGS sequence"/>
</dbReference>
<evidence type="ECO:0000313" key="2">
    <source>
        <dbReference type="EMBL" id="KAH3847172.1"/>
    </source>
</evidence>
<reference evidence="2" key="2">
    <citation type="submission" date="2020-11" db="EMBL/GenBank/DDBJ databases">
        <authorList>
            <person name="McCartney M.A."/>
            <person name="Auch B."/>
            <person name="Kono T."/>
            <person name="Mallez S."/>
            <person name="Becker A."/>
            <person name="Gohl D.M."/>
            <person name="Silverstein K.A.T."/>
            <person name="Koren S."/>
            <person name="Bechman K.B."/>
            <person name="Herman A."/>
            <person name="Abrahante J.E."/>
            <person name="Garbe J."/>
        </authorList>
    </citation>
    <scope>NUCLEOTIDE SEQUENCE</scope>
    <source>
        <strain evidence="2">Duluth1</strain>
        <tissue evidence="2">Whole animal</tissue>
    </source>
</reference>
<dbReference type="Pfam" id="PF20266">
    <property type="entry name" value="Mab-21_C"/>
    <property type="match status" value="1"/>
</dbReference>
<gene>
    <name evidence="2" type="ORF">DPMN_089489</name>
</gene>
<comment type="caution">
    <text evidence="2">The sequence shown here is derived from an EMBL/GenBank/DDBJ whole genome shotgun (WGS) entry which is preliminary data.</text>
</comment>
<feature type="domain" description="Mab-21-like HhH/H2TH-like" evidence="1">
    <location>
        <begin position="33"/>
        <end position="78"/>
    </location>
</feature>
<protein>
    <recommendedName>
        <fullName evidence="1">Mab-21-like HhH/H2TH-like domain-containing protein</fullName>
    </recommendedName>
</protein>
<organism evidence="2 3">
    <name type="scientific">Dreissena polymorpha</name>
    <name type="common">Zebra mussel</name>
    <name type="synonym">Mytilus polymorpha</name>
    <dbReference type="NCBI Taxonomy" id="45954"/>
    <lineage>
        <taxon>Eukaryota</taxon>
        <taxon>Metazoa</taxon>
        <taxon>Spiralia</taxon>
        <taxon>Lophotrochozoa</taxon>
        <taxon>Mollusca</taxon>
        <taxon>Bivalvia</taxon>
        <taxon>Autobranchia</taxon>
        <taxon>Heteroconchia</taxon>
        <taxon>Euheterodonta</taxon>
        <taxon>Imparidentia</taxon>
        <taxon>Neoheterodontei</taxon>
        <taxon>Myida</taxon>
        <taxon>Dreissenoidea</taxon>
        <taxon>Dreissenidae</taxon>
        <taxon>Dreissena</taxon>
    </lineage>
</organism>
<evidence type="ECO:0000259" key="1">
    <source>
        <dbReference type="Pfam" id="PF20266"/>
    </source>
</evidence>
<dbReference type="Gene3D" id="1.10.1410.40">
    <property type="match status" value="1"/>
</dbReference>
<dbReference type="AlphaFoldDB" id="A0A9D4QY95"/>
<sequence>MIERLLTFDLNIIQMKAYVLTKMIRKEFLRPLADDRLSSFHMKTALLFTIEQFPEDIWKDGNLVQCVIFCPNTLKRFLK</sequence>
<dbReference type="InterPro" id="IPR046906">
    <property type="entry name" value="Mab-21_HhH/H2TH-like"/>
</dbReference>
<evidence type="ECO:0000313" key="3">
    <source>
        <dbReference type="Proteomes" id="UP000828390"/>
    </source>
</evidence>
<accession>A0A9D4QY95</accession>
<proteinExistence type="predicted"/>
<name>A0A9D4QY95_DREPO</name>
<dbReference type="EMBL" id="JAIWYP010000003">
    <property type="protein sequence ID" value="KAH3847172.1"/>
    <property type="molecule type" value="Genomic_DNA"/>
</dbReference>
<reference evidence="2" key="1">
    <citation type="journal article" date="2019" name="bioRxiv">
        <title>The Genome of the Zebra Mussel, Dreissena polymorpha: A Resource for Invasive Species Research.</title>
        <authorList>
            <person name="McCartney M.A."/>
            <person name="Auch B."/>
            <person name="Kono T."/>
            <person name="Mallez S."/>
            <person name="Zhang Y."/>
            <person name="Obille A."/>
            <person name="Becker A."/>
            <person name="Abrahante J.E."/>
            <person name="Garbe J."/>
            <person name="Badalamenti J.P."/>
            <person name="Herman A."/>
            <person name="Mangelson H."/>
            <person name="Liachko I."/>
            <person name="Sullivan S."/>
            <person name="Sone E.D."/>
            <person name="Koren S."/>
            <person name="Silverstein K.A.T."/>
            <person name="Beckman K.B."/>
            <person name="Gohl D.M."/>
        </authorList>
    </citation>
    <scope>NUCLEOTIDE SEQUENCE</scope>
    <source>
        <strain evidence="2">Duluth1</strain>
        <tissue evidence="2">Whole animal</tissue>
    </source>
</reference>
<keyword evidence="3" id="KW-1185">Reference proteome</keyword>